<keyword evidence="6" id="KW-1185">Reference proteome</keyword>
<dbReference type="PROSITE" id="PS50042">
    <property type="entry name" value="CNMP_BINDING_3"/>
    <property type="match status" value="1"/>
</dbReference>
<evidence type="ECO:0000259" key="4">
    <source>
        <dbReference type="PROSITE" id="PS50042"/>
    </source>
</evidence>
<name>A0ABT3WQJ3_9CORY</name>
<dbReference type="Proteomes" id="UP001081709">
    <property type="component" value="Unassembled WGS sequence"/>
</dbReference>
<evidence type="ECO:0000256" key="2">
    <source>
        <dbReference type="SAM" id="Phobius"/>
    </source>
</evidence>
<accession>A0ABT3WQJ3</accession>
<comment type="caution">
    <text evidence="5">The sequence shown here is derived from an EMBL/GenBank/DDBJ whole genome shotgun (WGS) entry which is preliminary data.</text>
</comment>
<dbReference type="SUPFAM" id="SSF50952">
    <property type="entry name" value="Soluble quinoprotein glucose dehydrogenase"/>
    <property type="match status" value="1"/>
</dbReference>
<gene>
    <name evidence="5" type="ORF">OS125_04510</name>
</gene>
<dbReference type="EMBL" id="JAPMKV010000002">
    <property type="protein sequence ID" value="MCX7444509.1"/>
    <property type="molecule type" value="Genomic_DNA"/>
</dbReference>
<dbReference type="RefSeq" id="WP_267186357.1">
    <property type="nucleotide sequence ID" value="NZ_JAPMKV010000002.1"/>
</dbReference>
<feature type="chain" id="PRO_5046232529" evidence="3">
    <location>
        <begin position="35"/>
        <end position="762"/>
    </location>
</feature>
<keyword evidence="2" id="KW-0472">Membrane</keyword>
<keyword evidence="2" id="KW-1133">Transmembrane helix</keyword>
<dbReference type="Pfam" id="PF04213">
    <property type="entry name" value="HtaA"/>
    <property type="match status" value="1"/>
</dbReference>
<feature type="compositionally biased region" description="Low complexity" evidence="1">
    <location>
        <begin position="665"/>
        <end position="726"/>
    </location>
</feature>
<evidence type="ECO:0000256" key="3">
    <source>
        <dbReference type="SAM" id="SignalP"/>
    </source>
</evidence>
<sequence>MTSTFRALPRTAVAALAALAIVCPLTSTIGSAVAGADVTSTIGLEPTPGKEQSYPDDHLALAWGIRSSFMNYVDGHKPQHVLDGARFLNGSVQWPYISTSTLADGRIQVQYGGTVNFMKYCPQDGTGYVRGQCDLDLTFADPRIVFDPATGEGELFINRHTKQYNGGWFGPEEVLLGDLNVGAGRFNSADGVVTWDHVTATLTEEGNAAFSNFYTAGGNLAPLNFSYPGDFTGAVEGPAYRATSDVITDIPWDNAVSVFEHSSGAVIVVANYDGKGYVQGYSADLKTRLFSQEIDSRASSDAAWDKRTDTLYYSGSDELSVHKVTVTESGLSGDTVAVTVPGTSTITVQGQTQEATNKVTGVAFGEETGTLGVLYKTGRQHGGFISVDRAGTVKNWALPRASDVLGKELNDDYSVYIYGDTYNAGYRTGLRALPDGTFLNVRDGNHLYEDGTVSGGVPVHINPTAETVTPIMNMVDLQNEIHGVRLGSNGTRGVAVRGDLVAIWNNFSWTESPEPQKDQTRPLIAFFRYNEADHTFARVGAGVVGDKFDEYAGVGFLTDGKAAVASGRSGEIAVVDPASAGLDGISDQIGYSQHVKDTRLPYNEGITEFSDGSLYIIDRPQDSSGKKFFVGVVRLSPTSGTSQQDSGINQVHMDYVAPVQDDTTETSAPTEPTEPSETTAPSETSEPTEPTETTAPTETSTPTEPTEPTETSAPSTSTTPDPAGNSGSASALPLLGIGALLALFAAIIHFLTHPMQIPGLPR</sequence>
<feature type="domain" description="Cyclic nucleotide-binding" evidence="4">
    <location>
        <begin position="325"/>
        <end position="393"/>
    </location>
</feature>
<reference evidence="5" key="1">
    <citation type="submission" date="2022-11" db="EMBL/GenBank/DDBJ databases">
        <title>Corynebacterium sp. isolated from Penguins.</title>
        <authorList>
            <person name="Sedlar K."/>
            <person name="Svec P."/>
        </authorList>
    </citation>
    <scope>NUCLEOTIDE SEQUENCE</scope>
    <source>
        <strain evidence="5">P7003</strain>
    </source>
</reference>
<dbReference type="InterPro" id="IPR011041">
    <property type="entry name" value="Quinoprot_gluc/sorb_DH_b-prop"/>
</dbReference>
<evidence type="ECO:0000256" key="1">
    <source>
        <dbReference type="SAM" id="MobiDB-lite"/>
    </source>
</evidence>
<feature type="region of interest" description="Disordered" evidence="1">
    <location>
        <begin position="661"/>
        <end position="726"/>
    </location>
</feature>
<proteinExistence type="predicted"/>
<evidence type="ECO:0000313" key="6">
    <source>
        <dbReference type="Proteomes" id="UP001081709"/>
    </source>
</evidence>
<evidence type="ECO:0000313" key="5">
    <source>
        <dbReference type="EMBL" id="MCX7444509.1"/>
    </source>
</evidence>
<feature type="transmembrane region" description="Helical" evidence="2">
    <location>
        <begin position="731"/>
        <end position="752"/>
    </location>
</feature>
<organism evidence="5 6">
    <name type="scientific">Corynebacterium pygosceleis</name>
    <dbReference type="NCBI Taxonomy" id="2800406"/>
    <lineage>
        <taxon>Bacteria</taxon>
        <taxon>Bacillati</taxon>
        <taxon>Actinomycetota</taxon>
        <taxon>Actinomycetes</taxon>
        <taxon>Mycobacteriales</taxon>
        <taxon>Corynebacteriaceae</taxon>
        <taxon>Corynebacterium</taxon>
    </lineage>
</organism>
<feature type="signal peptide" evidence="3">
    <location>
        <begin position="1"/>
        <end position="34"/>
    </location>
</feature>
<dbReference type="InterPro" id="IPR007331">
    <property type="entry name" value="Htaa"/>
</dbReference>
<keyword evidence="2" id="KW-0812">Transmembrane</keyword>
<protein>
    <submittedName>
        <fullName evidence="5">HtaA domain-containing protein</fullName>
    </submittedName>
</protein>
<dbReference type="InterPro" id="IPR000595">
    <property type="entry name" value="cNMP-bd_dom"/>
</dbReference>
<keyword evidence="3" id="KW-0732">Signal</keyword>